<dbReference type="Proteomes" id="UP000251561">
    <property type="component" value="Chromosome"/>
</dbReference>
<keyword evidence="2" id="KW-1185">Reference proteome</keyword>
<evidence type="ECO:0000313" key="2">
    <source>
        <dbReference type="Proteomes" id="UP000251561"/>
    </source>
</evidence>
<sequence length="128" mass="14912">MKHYPSFLIFILLLLACESQSHNTPKETVIAYITASNQFDSQEVENLLVLNSDNKIKLETLKKMEKSIPDERKTAFKVRYKDAVYYEKEMTDSTAIIVVTPKDNVNLPIEFDLKKVNTKWLIESIIYH</sequence>
<dbReference type="AlphaFoldDB" id="A0A344LTT6"/>
<dbReference type="EMBL" id="CP030261">
    <property type="protein sequence ID" value="AXB57328.1"/>
    <property type="molecule type" value="Genomic_DNA"/>
</dbReference>
<proteinExistence type="predicted"/>
<evidence type="ECO:0008006" key="3">
    <source>
        <dbReference type="Google" id="ProtNLM"/>
    </source>
</evidence>
<name>A0A344LTT6_9FLAO</name>
<organism evidence="1 2">
    <name type="scientific">Flavobacterium fluviale</name>
    <dbReference type="NCBI Taxonomy" id="2249356"/>
    <lineage>
        <taxon>Bacteria</taxon>
        <taxon>Pseudomonadati</taxon>
        <taxon>Bacteroidota</taxon>
        <taxon>Flavobacteriia</taxon>
        <taxon>Flavobacteriales</taxon>
        <taxon>Flavobacteriaceae</taxon>
        <taxon>Flavobacterium</taxon>
    </lineage>
</organism>
<dbReference type="PROSITE" id="PS51257">
    <property type="entry name" value="PROKAR_LIPOPROTEIN"/>
    <property type="match status" value="1"/>
</dbReference>
<protein>
    <recommendedName>
        <fullName evidence="3">DUF4878 domain-containing protein</fullName>
    </recommendedName>
</protein>
<accession>A0A344LTT6</accession>
<reference evidence="1 2" key="1">
    <citation type="submission" date="2018-06" db="EMBL/GenBank/DDBJ databases">
        <title>Genome sequencing of Flavobacterium.</title>
        <authorList>
            <person name="Baek M.-G."/>
            <person name="Yi H."/>
        </authorList>
    </citation>
    <scope>NUCLEOTIDE SEQUENCE [LARGE SCALE GENOMIC DNA]</scope>
    <source>
        <strain evidence="1 2">HYN0086</strain>
    </source>
</reference>
<evidence type="ECO:0000313" key="1">
    <source>
        <dbReference type="EMBL" id="AXB57328.1"/>
    </source>
</evidence>
<dbReference type="KEGG" id="ffl:HYN86_12280"/>
<gene>
    <name evidence="1" type="ORF">HYN86_12280</name>
</gene>
<dbReference type="RefSeq" id="WP_113678290.1">
    <property type="nucleotide sequence ID" value="NZ_CP030261.1"/>
</dbReference>
<dbReference type="OrthoDB" id="672096at2"/>